<keyword evidence="1" id="KW-1133">Transmembrane helix</keyword>
<organism evidence="2">
    <name type="scientific">Arundo donax</name>
    <name type="common">Giant reed</name>
    <name type="synonym">Donax arundinaceus</name>
    <dbReference type="NCBI Taxonomy" id="35708"/>
    <lineage>
        <taxon>Eukaryota</taxon>
        <taxon>Viridiplantae</taxon>
        <taxon>Streptophyta</taxon>
        <taxon>Embryophyta</taxon>
        <taxon>Tracheophyta</taxon>
        <taxon>Spermatophyta</taxon>
        <taxon>Magnoliopsida</taxon>
        <taxon>Liliopsida</taxon>
        <taxon>Poales</taxon>
        <taxon>Poaceae</taxon>
        <taxon>PACMAD clade</taxon>
        <taxon>Arundinoideae</taxon>
        <taxon>Arundineae</taxon>
        <taxon>Arundo</taxon>
    </lineage>
</organism>
<protein>
    <submittedName>
        <fullName evidence="2">Uncharacterized protein</fullName>
    </submittedName>
</protein>
<reference evidence="2" key="2">
    <citation type="journal article" date="2015" name="Data Brief">
        <title>Shoot transcriptome of the giant reed, Arundo donax.</title>
        <authorList>
            <person name="Barrero R.A."/>
            <person name="Guerrero F.D."/>
            <person name="Moolhuijzen P."/>
            <person name="Goolsby J.A."/>
            <person name="Tidwell J."/>
            <person name="Bellgard S.E."/>
            <person name="Bellgard M.I."/>
        </authorList>
    </citation>
    <scope>NUCLEOTIDE SEQUENCE</scope>
    <source>
        <tissue evidence="2">Shoot tissue taken approximately 20 cm above the soil surface</tissue>
    </source>
</reference>
<name>A0A0A9E0F4_ARUDO</name>
<reference evidence="2" key="1">
    <citation type="submission" date="2014-09" db="EMBL/GenBank/DDBJ databases">
        <authorList>
            <person name="Magalhaes I.L.F."/>
            <person name="Oliveira U."/>
            <person name="Santos F.R."/>
            <person name="Vidigal T.H.D.A."/>
            <person name="Brescovit A.D."/>
            <person name="Santos A.J."/>
        </authorList>
    </citation>
    <scope>NUCLEOTIDE SEQUENCE</scope>
    <source>
        <tissue evidence="2">Shoot tissue taken approximately 20 cm above the soil surface</tissue>
    </source>
</reference>
<evidence type="ECO:0000256" key="1">
    <source>
        <dbReference type="SAM" id="Phobius"/>
    </source>
</evidence>
<dbReference type="AlphaFoldDB" id="A0A0A9E0F4"/>
<accession>A0A0A9E0F4</accession>
<keyword evidence="1" id="KW-0472">Membrane</keyword>
<keyword evidence="1" id="KW-0812">Transmembrane</keyword>
<evidence type="ECO:0000313" key="2">
    <source>
        <dbReference type="EMBL" id="JAD91405.1"/>
    </source>
</evidence>
<feature type="transmembrane region" description="Helical" evidence="1">
    <location>
        <begin position="159"/>
        <end position="180"/>
    </location>
</feature>
<dbReference type="EMBL" id="GBRH01206490">
    <property type="protein sequence ID" value="JAD91405.1"/>
    <property type="molecule type" value="Transcribed_RNA"/>
</dbReference>
<proteinExistence type="predicted"/>
<sequence>MRREADGRHDPGGACSWHVLPRRRRASQLNYSSSSGRRGVHLPLLRPGRGLRLPRHQVLSVRPVLLEVAGNVVTSQALDPHYLQDPGWHGLVDPELLHRLHEPPVQLRRPIHLDLPLAMGVLARCRRRLLLAMALCRRRRIGVEPGRRRILRRHRAQHLIIPVLHHIFLILQQPLPILVLY</sequence>